<feature type="transmembrane region" description="Helical" evidence="7">
    <location>
        <begin position="104"/>
        <end position="121"/>
    </location>
</feature>
<feature type="domain" description="Rhodopsin" evidence="8">
    <location>
        <begin position="41"/>
        <end position="276"/>
    </location>
</feature>
<feature type="transmembrane region" description="Helical" evidence="7">
    <location>
        <begin position="24"/>
        <end position="45"/>
    </location>
</feature>
<dbReference type="Proteomes" id="UP000509510">
    <property type="component" value="Chromosome I"/>
</dbReference>
<reference evidence="10" key="1">
    <citation type="submission" date="2020-06" db="EMBL/GenBank/DDBJ databases">
        <title>A chromosome-scale genome assembly of Talaromyces rugulosus W13939.</title>
        <authorList>
            <person name="Wang B."/>
            <person name="Guo L."/>
            <person name="Ye K."/>
            <person name="Wang L."/>
        </authorList>
    </citation>
    <scope>NUCLEOTIDE SEQUENCE [LARGE SCALE GENOMIC DNA]</scope>
    <source>
        <strain evidence="10">W13939</strain>
    </source>
</reference>
<feature type="transmembrane region" description="Helical" evidence="7">
    <location>
        <begin position="211"/>
        <end position="231"/>
    </location>
</feature>
<dbReference type="AlphaFoldDB" id="A0A7H8QGI4"/>
<evidence type="ECO:0000256" key="4">
    <source>
        <dbReference type="ARBA" id="ARBA00023136"/>
    </source>
</evidence>
<dbReference type="Pfam" id="PF20684">
    <property type="entry name" value="Fung_rhodopsin"/>
    <property type="match status" value="1"/>
</dbReference>
<proteinExistence type="inferred from homology"/>
<gene>
    <name evidence="9" type="ORF">TRUGW13939_00070</name>
</gene>
<evidence type="ECO:0000313" key="9">
    <source>
        <dbReference type="EMBL" id="QKX52999.1"/>
    </source>
</evidence>
<dbReference type="RefSeq" id="XP_035339178.1">
    <property type="nucleotide sequence ID" value="XM_035483285.1"/>
</dbReference>
<accession>A0A7H8QGI4</accession>
<keyword evidence="2 7" id="KW-0812">Transmembrane</keyword>
<keyword evidence="3 7" id="KW-1133">Transmembrane helix</keyword>
<dbReference type="KEGG" id="trg:TRUGW13939_00070"/>
<evidence type="ECO:0000256" key="2">
    <source>
        <dbReference type="ARBA" id="ARBA00022692"/>
    </source>
</evidence>
<name>A0A7H8QGI4_TALRU</name>
<feature type="transmembrane region" description="Helical" evidence="7">
    <location>
        <begin position="174"/>
        <end position="199"/>
    </location>
</feature>
<feature type="transmembrane region" description="Helical" evidence="7">
    <location>
        <begin position="251"/>
        <end position="270"/>
    </location>
</feature>
<feature type="region of interest" description="Disordered" evidence="6">
    <location>
        <begin position="294"/>
        <end position="345"/>
    </location>
</feature>
<evidence type="ECO:0000259" key="8">
    <source>
        <dbReference type="Pfam" id="PF20684"/>
    </source>
</evidence>
<evidence type="ECO:0000256" key="5">
    <source>
        <dbReference type="ARBA" id="ARBA00038359"/>
    </source>
</evidence>
<comment type="similarity">
    <text evidence="5">Belongs to the SAT4 family.</text>
</comment>
<dbReference type="InterPro" id="IPR049326">
    <property type="entry name" value="Rhodopsin_dom_fungi"/>
</dbReference>
<dbReference type="GO" id="GO:0016020">
    <property type="term" value="C:membrane"/>
    <property type="evidence" value="ECO:0007669"/>
    <property type="project" value="UniProtKB-SubCell"/>
</dbReference>
<evidence type="ECO:0000256" key="7">
    <source>
        <dbReference type="SAM" id="Phobius"/>
    </source>
</evidence>
<evidence type="ECO:0000256" key="6">
    <source>
        <dbReference type="SAM" id="MobiDB-lite"/>
    </source>
</evidence>
<dbReference type="InterPro" id="IPR052337">
    <property type="entry name" value="SAT4-like"/>
</dbReference>
<evidence type="ECO:0000313" key="10">
    <source>
        <dbReference type="Proteomes" id="UP000509510"/>
    </source>
</evidence>
<dbReference type="GeneID" id="55987587"/>
<evidence type="ECO:0000256" key="3">
    <source>
        <dbReference type="ARBA" id="ARBA00022989"/>
    </source>
</evidence>
<dbReference type="OrthoDB" id="3934549at2759"/>
<dbReference type="PANTHER" id="PTHR33048">
    <property type="entry name" value="PTH11-LIKE INTEGRAL MEMBRANE PROTEIN (AFU_ORTHOLOGUE AFUA_5G11245)"/>
    <property type="match status" value="1"/>
</dbReference>
<dbReference type="PANTHER" id="PTHR33048:SF8">
    <property type="entry name" value="INTEGRAL MEMBRANE PROTEIN-RELATED"/>
    <property type="match status" value="1"/>
</dbReference>
<sequence length="345" mass="37788">MTSITPAELQHMKEHAGDTKVPNIIATVITCGCISYVAVALRLYARNTAKFGIGLDDFGILIALVFFTSYFVMLALVTRWGLGRHAIMITNAEAFGKTNVTNEITYTMSLAFVKFSILLFYDRIFPNKGLRKAFLATALFIIAWIITSIFGSIFACVPVNKQWDPAVPGKCMAFGSFVLGISIINIITDFTLLILPMPVIWGLNMKRTKKILTILTLVAGSFACIVSIVRLASVQAVGSTTDPSWDDVGGGILSCVEVCVGIVAASLPTYRPLLNRFIKNRDYGYHPRSDGIVQTTDIQMHSAPRSAHRDDDDDTPYGHSIPKSFGGKISPASSDKERLYTKLSE</sequence>
<protein>
    <recommendedName>
        <fullName evidence="8">Rhodopsin domain-containing protein</fullName>
    </recommendedName>
</protein>
<keyword evidence="4 7" id="KW-0472">Membrane</keyword>
<dbReference type="EMBL" id="CP055898">
    <property type="protein sequence ID" value="QKX52999.1"/>
    <property type="molecule type" value="Genomic_DNA"/>
</dbReference>
<feature type="transmembrane region" description="Helical" evidence="7">
    <location>
        <begin position="57"/>
        <end position="78"/>
    </location>
</feature>
<comment type="subcellular location">
    <subcellularLocation>
        <location evidence="1">Membrane</location>
        <topology evidence="1">Multi-pass membrane protein</topology>
    </subcellularLocation>
</comment>
<keyword evidence="10" id="KW-1185">Reference proteome</keyword>
<evidence type="ECO:0000256" key="1">
    <source>
        <dbReference type="ARBA" id="ARBA00004141"/>
    </source>
</evidence>
<organism evidence="9 10">
    <name type="scientific">Talaromyces rugulosus</name>
    <name type="common">Penicillium rugulosum</name>
    <dbReference type="NCBI Taxonomy" id="121627"/>
    <lineage>
        <taxon>Eukaryota</taxon>
        <taxon>Fungi</taxon>
        <taxon>Dikarya</taxon>
        <taxon>Ascomycota</taxon>
        <taxon>Pezizomycotina</taxon>
        <taxon>Eurotiomycetes</taxon>
        <taxon>Eurotiomycetidae</taxon>
        <taxon>Eurotiales</taxon>
        <taxon>Trichocomaceae</taxon>
        <taxon>Talaromyces</taxon>
        <taxon>Talaromyces sect. Islandici</taxon>
    </lineage>
</organism>
<feature type="compositionally biased region" description="Basic and acidic residues" evidence="6">
    <location>
        <begin position="334"/>
        <end position="345"/>
    </location>
</feature>
<feature type="transmembrane region" description="Helical" evidence="7">
    <location>
        <begin position="133"/>
        <end position="154"/>
    </location>
</feature>